<reference evidence="9 10" key="1">
    <citation type="submission" date="2024-02" db="EMBL/GenBank/DDBJ databases">
        <authorList>
            <person name="Chen Y."/>
            <person name="Shah S."/>
            <person name="Dougan E. K."/>
            <person name="Thang M."/>
            <person name="Chan C."/>
        </authorList>
    </citation>
    <scope>NUCLEOTIDE SEQUENCE [LARGE SCALE GENOMIC DNA]</scope>
</reference>
<keyword evidence="3" id="KW-0106">Calcium</keyword>
<proteinExistence type="predicted"/>
<dbReference type="Gene3D" id="1.10.238.10">
    <property type="entry name" value="EF-hand"/>
    <property type="match status" value="1"/>
</dbReference>
<dbReference type="PROSITE" id="PS00018">
    <property type="entry name" value="EF_HAND_1"/>
    <property type="match status" value="1"/>
</dbReference>
<evidence type="ECO:0000256" key="1">
    <source>
        <dbReference type="ARBA" id="ARBA00004141"/>
    </source>
</evidence>
<evidence type="ECO:0000259" key="8">
    <source>
        <dbReference type="PROSITE" id="PS50222"/>
    </source>
</evidence>
<dbReference type="InterPro" id="IPR018247">
    <property type="entry name" value="EF_Hand_1_Ca_BS"/>
</dbReference>
<dbReference type="Gene3D" id="1.20.120.350">
    <property type="entry name" value="Voltage-gated potassium channels. Chain C"/>
    <property type="match status" value="1"/>
</dbReference>
<evidence type="ECO:0000256" key="7">
    <source>
        <dbReference type="SAM" id="Phobius"/>
    </source>
</evidence>
<organism evidence="9 10">
    <name type="scientific">Durusdinium trenchii</name>
    <dbReference type="NCBI Taxonomy" id="1381693"/>
    <lineage>
        <taxon>Eukaryota</taxon>
        <taxon>Sar</taxon>
        <taxon>Alveolata</taxon>
        <taxon>Dinophyceae</taxon>
        <taxon>Suessiales</taxon>
        <taxon>Symbiodiniaceae</taxon>
        <taxon>Durusdinium</taxon>
    </lineage>
</organism>
<dbReference type="Gene3D" id="1.10.287.70">
    <property type="match status" value="1"/>
</dbReference>
<keyword evidence="10" id="KW-1185">Reference proteome</keyword>
<dbReference type="SUPFAM" id="SSF47473">
    <property type="entry name" value="EF-hand"/>
    <property type="match status" value="1"/>
</dbReference>
<dbReference type="InterPro" id="IPR011992">
    <property type="entry name" value="EF-hand-dom_pair"/>
</dbReference>
<dbReference type="InterPro" id="IPR043203">
    <property type="entry name" value="VGCC_Ca_Na"/>
</dbReference>
<evidence type="ECO:0000256" key="6">
    <source>
        <dbReference type="SAM" id="MobiDB-lite"/>
    </source>
</evidence>
<sequence length="604" mass="68528">GHIWENSHARDNVRHMTFGFDDSEEEKEKELSIQVEERVPSLDERLTIQHQQIIKHLERQEQMLNKLLTRRAVNPSEMSSVNSLRSLHSIEERGPRARRNSLKVQQILSGSGGLSSSGDASLALPTAQGSSPSLFQSFTAFDLNLKEEAHVANLNNQRRRKFASVRMADNALKRSIISSRQALQQVEKWVYHPAFDDIFFALVVFTNAIFIGLEVESNMSGQWIPNEVVQTVNYVYTSLFTFELLVRCMIAGRSFFWCDDWLWNWLDIVIVMTSLFEVSIDIVTASTAAADPITFSSLKVFRVIRLTRVIKTVRLVRIFRFVIALRTLVTSIVHTLKALFWALTLLVLIVYVFAVLFAQAVHEHLQETGGSMNPKAEKFFGSLPKTMLSLFMSIADGVSWVDVLQPLQDIDTIWVFFFLFYVSFTYFAVLNVVTGVFCQSAIENAQKDHAAVVQNILDNKESHLKKIRALFFKLGADDTGVVTFDMLQEQFSTPAVREYFESLGLDVSDAWSFFKLLDVDGGGAVEIEEFLLGCLRLRGQARAMDIAKLMFDQNWLIKSQGKFQHFVEEQLNKLSGEVRILAAMFGSSRRMSSSVISAHSDPET</sequence>
<evidence type="ECO:0000313" key="10">
    <source>
        <dbReference type="Proteomes" id="UP001642484"/>
    </source>
</evidence>
<dbReference type="PANTHER" id="PTHR10037">
    <property type="entry name" value="VOLTAGE-GATED CATION CHANNEL CALCIUM AND SODIUM"/>
    <property type="match status" value="1"/>
</dbReference>
<gene>
    <name evidence="9" type="ORF">CCMP2556_LOCUS2374</name>
</gene>
<protein>
    <recommendedName>
        <fullName evidence="8">EF-hand domain-containing protein</fullName>
    </recommendedName>
</protein>
<keyword evidence="2 7" id="KW-0812">Transmembrane</keyword>
<dbReference type="Proteomes" id="UP001642484">
    <property type="component" value="Unassembled WGS sequence"/>
</dbReference>
<dbReference type="InterPro" id="IPR005821">
    <property type="entry name" value="Ion_trans_dom"/>
</dbReference>
<comment type="subcellular location">
    <subcellularLocation>
        <location evidence="1">Membrane</location>
        <topology evidence="1">Multi-pass membrane protein</topology>
    </subcellularLocation>
</comment>
<feature type="non-terminal residue" evidence="9">
    <location>
        <position position="1"/>
    </location>
</feature>
<dbReference type="PANTHER" id="PTHR10037:SF62">
    <property type="entry name" value="SODIUM CHANNEL PROTEIN 60E"/>
    <property type="match status" value="1"/>
</dbReference>
<dbReference type="EMBL" id="CAXAMN010000891">
    <property type="protein sequence ID" value="CAK8991249.1"/>
    <property type="molecule type" value="Genomic_DNA"/>
</dbReference>
<name>A0ABP0HQ39_9DINO</name>
<accession>A0ABP0HQ39</accession>
<feature type="transmembrane region" description="Helical" evidence="7">
    <location>
        <begin position="339"/>
        <end position="358"/>
    </location>
</feature>
<dbReference type="Pfam" id="PF00520">
    <property type="entry name" value="Ion_trans"/>
    <property type="match status" value="1"/>
</dbReference>
<evidence type="ECO:0000256" key="3">
    <source>
        <dbReference type="ARBA" id="ARBA00022837"/>
    </source>
</evidence>
<dbReference type="PROSITE" id="PS50222">
    <property type="entry name" value="EF_HAND_2"/>
    <property type="match status" value="1"/>
</dbReference>
<feature type="transmembrane region" description="Helical" evidence="7">
    <location>
        <begin position="413"/>
        <end position="437"/>
    </location>
</feature>
<keyword evidence="4 7" id="KW-1133">Transmembrane helix</keyword>
<keyword evidence="5 7" id="KW-0472">Membrane</keyword>
<evidence type="ECO:0000256" key="2">
    <source>
        <dbReference type="ARBA" id="ARBA00022692"/>
    </source>
</evidence>
<dbReference type="InterPro" id="IPR027359">
    <property type="entry name" value="Volt_channel_dom_sf"/>
</dbReference>
<evidence type="ECO:0000256" key="5">
    <source>
        <dbReference type="ARBA" id="ARBA00023136"/>
    </source>
</evidence>
<dbReference type="InterPro" id="IPR002048">
    <property type="entry name" value="EF_hand_dom"/>
</dbReference>
<evidence type="ECO:0000256" key="4">
    <source>
        <dbReference type="ARBA" id="ARBA00022989"/>
    </source>
</evidence>
<feature type="region of interest" description="Disordered" evidence="6">
    <location>
        <begin position="78"/>
        <end position="98"/>
    </location>
</feature>
<dbReference type="SUPFAM" id="SSF81324">
    <property type="entry name" value="Voltage-gated potassium channels"/>
    <property type="match status" value="1"/>
</dbReference>
<feature type="domain" description="EF-hand" evidence="8">
    <location>
        <begin position="505"/>
        <end position="540"/>
    </location>
</feature>
<comment type="caution">
    <text evidence="9">The sequence shown here is derived from an EMBL/GenBank/DDBJ whole genome shotgun (WGS) entry which is preliminary data.</text>
</comment>
<evidence type="ECO:0000313" key="9">
    <source>
        <dbReference type="EMBL" id="CAK8991249.1"/>
    </source>
</evidence>